<evidence type="ECO:0000256" key="6">
    <source>
        <dbReference type="SAM" id="MobiDB-lite"/>
    </source>
</evidence>
<dbReference type="EMBL" id="GEZM01030186">
    <property type="protein sequence ID" value="JAV85757.1"/>
    <property type="molecule type" value="Transcribed_RNA"/>
</dbReference>
<dbReference type="KEGG" id="ppyr:116159986"/>
<evidence type="ECO:0000256" key="3">
    <source>
        <dbReference type="ARBA" id="ARBA00023015"/>
    </source>
</evidence>
<keyword evidence="4" id="KW-0804">Transcription</keyword>
<evidence type="ECO:0000259" key="7">
    <source>
        <dbReference type="Pfam" id="PF13873"/>
    </source>
</evidence>
<comment type="subunit">
    <text evidence="1">Self-associates forming complexes of several hundred monomers.</text>
</comment>
<dbReference type="OrthoDB" id="6763911at2759"/>
<organism evidence="8">
    <name type="scientific">Photinus pyralis</name>
    <name type="common">Common eastern firefly</name>
    <name type="synonym">Lampyris pyralis</name>
    <dbReference type="NCBI Taxonomy" id="7054"/>
    <lineage>
        <taxon>Eukaryota</taxon>
        <taxon>Metazoa</taxon>
        <taxon>Ecdysozoa</taxon>
        <taxon>Arthropoda</taxon>
        <taxon>Hexapoda</taxon>
        <taxon>Insecta</taxon>
        <taxon>Pterygota</taxon>
        <taxon>Neoptera</taxon>
        <taxon>Endopterygota</taxon>
        <taxon>Coleoptera</taxon>
        <taxon>Polyphaga</taxon>
        <taxon>Elateriformia</taxon>
        <taxon>Elateroidea</taxon>
        <taxon>Lampyridae</taxon>
        <taxon>Lampyrinae</taxon>
        <taxon>Photinus</taxon>
    </lineage>
</organism>
<dbReference type="EMBL" id="GEZM01030184">
    <property type="protein sequence ID" value="JAV85769.1"/>
    <property type="molecule type" value="Transcribed_RNA"/>
</dbReference>
<evidence type="ECO:0000256" key="1">
    <source>
        <dbReference type="ARBA" id="ARBA00011764"/>
    </source>
</evidence>
<dbReference type="EMBL" id="GEZM01030207">
    <property type="protein sequence ID" value="JAV85682.1"/>
    <property type="molecule type" value="Transcribed_RNA"/>
</dbReference>
<evidence type="ECO:0000313" key="8">
    <source>
        <dbReference type="EMBL" id="JAV85684.1"/>
    </source>
</evidence>
<evidence type="ECO:0000256" key="5">
    <source>
        <dbReference type="ARBA" id="ARBA00025466"/>
    </source>
</evidence>
<evidence type="ECO:0000256" key="4">
    <source>
        <dbReference type="ARBA" id="ARBA00023163"/>
    </source>
</evidence>
<name>A0A1Y1MIY8_PHOPY</name>
<dbReference type="RefSeq" id="XP_031328847.1">
    <property type="nucleotide sequence ID" value="XM_031472987.1"/>
</dbReference>
<feature type="region of interest" description="Disordered" evidence="6">
    <location>
        <begin position="153"/>
        <end position="172"/>
    </location>
</feature>
<dbReference type="KEGG" id="ppyr:116159896"/>
<accession>A0A1Y1MIY8</accession>
<proteinExistence type="predicted"/>
<feature type="domain" description="Myb/SANT-like DNA-binding" evidence="7">
    <location>
        <begin position="4"/>
        <end position="78"/>
    </location>
</feature>
<dbReference type="Pfam" id="PF13873">
    <property type="entry name" value="Myb_DNA-bind_5"/>
    <property type="match status" value="1"/>
</dbReference>
<dbReference type="EMBL" id="GEZM01030200">
    <property type="protein sequence ID" value="JAV85705.1"/>
    <property type="molecule type" value="Transcribed_RNA"/>
</dbReference>
<reference evidence="8" key="1">
    <citation type="journal article" date="2016" name="Sci. Rep.">
        <title>Molecular characterization of firefly nuptial gifts: a multi-omics approach sheds light on postcopulatory sexual selection.</title>
        <authorList>
            <person name="Al-Wathiqui N."/>
            <person name="Fallon T.R."/>
            <person name="South A."/>
            <person name="Weng J.K."/>
            <person name="Lewis S.M."/>
        </authorList>
    </citation>
    <scope>NUCLEOTIDE SEQUENCE</scope>
</reference>
<dbReference type="RefSeq" id="XP_031328957.1">
    <property type="nucleotide sequence ID" value="XM_031473097.1"/>
</dbReference>
<dbReference type="EMBL" id="GEZM01030189">
    <property type="protein sequence ID" value="JAV85746.1"/>
    <property type="molecule type" value="Transcribed_RNA"/>
</dbReference>
<dbReference type="EMBL" id="GEZM01030206">
    <property type="protein sequence ID" value="JAV85684.1"/>
    <property type="molecule type" value="Transcribed_RNA"/>
</dbReference>
<dbReference type="AlphaFoldDB" id="A0A1Y1MIY8"/>
<keyword evidence="3" id="KW-0805">Transcription regulation</keyword>
<dbReference type="EMBL" id="GEZM01030199">
    <property type="protein sequence ID" value="JAV85711.1"/>
    <property type="molecule type" value="Transcribed_RNA"/>
</dbReference>
<evidence type="ECO:0000256" key="2">
    <source>
        <dbReference type="ARBA" id="ARBA00016807"/>
    </source>
</evidence>
<protein>
    <recommendedName>
        <fullName evidence="2">Regulatory protein zeste</fullName>
    </recommendedName>
</protein>
<dbReference type="GeneID" id="116159986"/>
<dbReference type="RefSeq" id="XP_031328956.1">
    <property type="nucleotide sequence ID" value="XM_031473096.1"/>
</dbReference>
<sequence>MNRKKTSKSQFKIYLSYLKRHDILITGKLTPSTNTEGLKQIWNEMVANLNSCGDGPVRNIEGWKKVFREWKCIIRKKAREGKELNEIEHELIRLTGEIAVTGLDHVELGITEGISNEGETAEASPDVDFDIENLEVVQEDEERLSDENLQPTLHKENANAALPSTSQKKRKKCTENPLLKAYVNAQDEARDGMTDIANALNNIAASINRFCDVYERVNLDM</sequence>
<dbReference type="InterPro" id="IPR028002">
    <property type="entry name" value="Myb_DNA-bind_5"/>
</dbReference>
<dbReference type="GeneID" id="116159896"/>
<comment type="function">
    <text evidence="5">Involved in transvection phenomena (= synapsis-dependent gene expression), where the synaptic pairing of chromosomes carrying genes with which zeste interacts influences the expression of these genes. Zeste binds to DNA and stimulates transcription from a nearby promoter.</text>
</comment>